<keyword evidence="1" id="KW-0472">Membrane</keyword>
<dbReference type="AlphaFoldDB" id="A0AB35C9N1"/>
<reference evidence="2" key="1">
    <citation type="submission" date="2021-06" db="EMBL/GenBank/DDBJ databases">
        <title>Collection of gut derived symbiotic bacterial strains cultured from healthy donors.</title>
        <authorList>
            <person name="Lin H."/>
            <person name="Littmann E."/>
            <person name="Pamer E.G."/>
        </authorList>
    </citation>
    <scope>NUCLEOTIDE SEQUENCE</scope>
    <source>
        <strain evidence="2">MSK.5.10</strain>
    </source>
</reference>
<sequence length="196" mass="22056">MGILLLLVANILIMIGCLIKRKFKASLLLSIPVIIFILVVTWFFTPVPVSLGIVKLPVIEFVKVRNIIENDSLYVDVEHESGVIELLADKRLEKAVNGGLLRLVGMDRPDFSYENTYEDTSSKDIILCSENTSFVREENGKYLYLVAFHPEVSTSEFQSMEGNICCKLFFVQMFSPIYATNGITVPCDSLRKVVIP</sequence>
<name>A0AB35C9N1_9BACT</name>
<keyword evidence="1" id="KW-1133">Transmembrane helix</keyword>
<dbReference type="EMBL" id="JAHOAX010000015">
    <property type="protein sequence ID" value="MBV3124494.1"/>
    <property type="molecule type" value="Genomic_DNA"/>
</dbReference>
<feature type="transmembrane region" description="Helical" evidence="1">
    <location>
        <begin position="27"/>
        <end position="45"/>
    </location>
</feature>
<accession>A0AB35C9N1</accession>
<evidence type="ECO:0000313" key="2">
    <source>
        <dbReference type="EMBL" id="MBV3124494.1"/>
    </source>
</evidence>
<dbReference type="RefSeq" id="WP_133303884.1">
    <property type="nucleotide sequence ID" value="NZ_DAWDYP010000020.1"/>
</dbReference>
<organism evidence="2 3">
    <name type="scientific">Phocaeicola dorei</name>
    <dbReference type="NCBI Taxonomy" id="357276"/>
    <lineage>
        <taxon>Bacteria</taxon>
        <taxon>Pseudomonadati</taxon>
        <taxon>Bacteroidota</taxon>
        <taxon>Bacteroidia</taxon>
        <taxon>Bacteroidales</taxon>
        <taxon>Bacteroidaceae</taxon>
        <taxon>Phocaeicola</taxon>
    </lineage>
</organism>
<comment type="caution">
    <text evidence="2">The sequence shown here is derived from an EMBL/GenBank/DDBJ whole genome shotgun (WGS) entry which is preliminary data.</text>
</comment>
<protein>
    <submittedName>
        <fullName evidence="2">Uncharacterized protein</fullName>
    </submittedName>
</protein>
<gene>
    <name evidence="2" type="ORF">KSU80_15115</name>
</gene>
<keyword evidence="1" id="KW-0812">Transmembrane</keyword>
<evidence type="ECO:0000256" key="1">
    <source>
        <dbReference type="SAM" id="Phobius"/>
    </source>
</evidence>
<evidence type="ECO:0000313" key="3">
    <source>
        <dbReference type="Proteomes" id="UP000777173"/>
    </source>
</evidence>
<dbReference type="Proteomes" id="UP000777173">
    <property type="component" value="Unassembled WGS sequence"/>
</dbReference>
<proteinExistence type="predicted"/>